<feature type="binding site" evidence="11">
    <location>
        <position position="156"/>
    </location>
    <ligand>
        <name>ATP</name>
        <dbReference type="ChEBI" id="CHEBI:30616"/>
    </ligand>
</feature>
<dbReference type="Gene3D" id="3.40.50.300">
    <property type="entry name" value="P-loop containing nucleotide triphosphate hydrolases"/>
    <property type="match status" value="1"/>
</dbReference>
<keyword evidence="11" id="KW-0460">Magnesium</keyword>
<dbReference type="Proteomes" id="UP000006860">
    <property type="component" value="Chromosome"/>
</dbReference>
<evidence type="ECO:0000256" key="4">
    <source>
        <dbReference type="ARBA" id="ARBA00022605"/>
    </source>
</evidence>
<feature type="binding site" evidence="11">
    <location>
        <position position="120"/>
    </location>
    <ligand>
        <name>ATP</name>
        <dbReference type="ChEBI" id="CHEBI:30616"/>
    </ligand>
</feature>
<comment type="function">
    <text evidence="11">Catalyzes the specific phosphorylation of the 3-hydroxyl group of shikimic acid using ATP as a cosubstrate.</text>
</comment>
<feature type="binding site" evidence="11">
    <location>
        <begin position="10"/>
        <end position="15"/>
    </location>
    <ligand>
        <name>ATP</name>
        <dbReference type="ChEBI" id="CHEBI:30616"/>
    </ligand>
</feature>
<feature type="binding site" evidence="11">
    <location>
        <position position="14"/>
    </location>
    <ligand>
        <name>Mg(2+)</name>
        <dbReference type="ChEBI" id="CHEBI:18420"/>
    </ligand>
</feature>
<evidence type="ECO:0000256" key="6">
    <source>
        <dbReference type="ARBA" id="ARBA00022741"/>
    </source>
</evidence>
<sequence length="181" mass="20336">MIITLIGYRGCGKSSLAPLLAESRGWTWLDADREIEHRAGRSIAEIFATDGEAMFRELETDLLRDLYRLDHMVIATGGGAILNPETRKRMRENGPVLWLQADVDTLLSRIQGDPTTASSRPSLTDLPAREEVERVLTERFPLYEEASHIQLDTSSQSPEQLAKEADVQISKLDNSWDKQQG</sequence>
<evidence type="ECO:0000256" key="2">
    <source>
        <dbReference type="ARBA" id="ARBA00006997"/>
    </source>
</evidence>
<dbReference type="GO" id="GO:0008652">
    <property type="term" value="P:amino acid biosynthetic process"/>
    <property type="evidence" value="ECO:0007669"/>
    <property type="project" value="UniProtKB-KW"/>
</dbReference>
<comment type="pathway">
    <text evidence="1 11">Metabolic intermediate biosynthesis; chorismate biosynthesis; chorismate from D-erythrose 4-phosphate and phosphoenolpyruvate: step 5/7.</text>
</comment>
<evidence type="ECO:0000256" key="3">
    <source>
        <dbReference type="ARBA" id="ARBA00012154"/>
    </source>
</evidence>
<reference evidence="14" key="1">
    <citation type="submission" date="2011-02" db="EMBL/GenBank/DDBJ databases">
        <title>The complete genome of Planctomyces brasiliensis DSM 5305.</title>
        <authorList>
            <person name="Lucas S."/>
            <person name="Copeland A."/>
            <person name="Lapidus A."/>
            <person name="Bruce D."/>
            <person name="Goodwin L."/>
            <person name="Pitluck S."/>
            <person name="Kyrpides N."/>
            <person name="Mavromatis K."/>
            <person name="Pagani I."/>
            <person name="Ivanova N."/>
            <person name="Ovchinnikova G."/>
            <person name="Lu M."/>
            <person name="Detter J.C."/>
            <person name="Han C."/>
            <person name="Land M."/>
            <person name="Hauser L."/>
            <person name="Markowitz V."/>
            <person name="Cheng J.-F."/>
            <person name="Hugenholtz P."/>
            <person name="Woyke T."/>
            <person name="Wu D."/>
            <person name="Tindall B."/>
            <person name="Pomrenke H.G."/>
            <person name="Brambilla E."/>
            <person name="Klenk H.-P."/>
            <person name="Eisen J.A."/>
        </authorList>
    </citation>
    <scope>NUCLEOTIDE SEQUENCE [LARGE SCALE GENOMIC DNA]</scope>
    <source>
        <strain evidence="14">ATCC 49424 / DSM 5305 / JCM 21570 / NBRC 103401 / IFAM 1448</strain>
    </source>
</reference>
<dbReference type="EMBL" id="CP002546">
    <property type="protein sequence ID" value="ADY61103.1"/>
    <property type="molecule type" value="Genomic_DNA"/>
</dbReference>
<comment type="similarity">
    <text evidence="2 11">Belongs to the shikimate kinase family.</text>
</comment>
<dbReference type="EC" id="2.7.1.71" evidence="3 11"/>
<dbReference type="GO" id="GO:0009423">
    <property type="term" value="P:chorismate biosynthetic process"/>
    <property type="evidence" value="ECO:0007669"/>
    <property type="project" value="UniProtKB-UniRule"/>
</dbReference>
<dbReference type="Pfam" id="PF01202">
    <property type="entry name" value="SKI"/>
    <property type="match status" value="1"/>
</dbReference>
<comment type="catalytic activity">
    <reaction evidence="10 11">
        <text>shikimate + ATP = 3-phosphoshikimate + ADP + H(+)</text>
        <dbReference type="Rhea" id="RHEA:13121"/>
        <dbReference type="ChEBI" id="CHEBI:15378"/>
        <dbReference type="ChEBI" id="CHEBI:30616"/>
        <dbReference type="ChEBI" id="CHEBI:36208"/>
        <dbReference type="ChEBI" id="CHEBI:145989"/>
        <dbReference type="ChEBI" id="CHEBI:456216"/>
        <dbReference type="EC" id="2.7.1.71"/>
    </reaction>
</comment>
<keyword evidence="11" id="KW-0963">Cytoplasm</keyword>
<dbReference type="HOGENOM" id="CLU_057607_4_0_0"/>
<keyword evidence="14" id="KW-1185">Reference proteome</keyword>
<dbReference type="CDD" id="cd00464">
    <property type="entry name" value="SK"/>
    <property type="match status" value="1"/>
</dbReference>
<evidence type="ECO:0000256" key="11">
    <source>
        <dbReference type="HAMAP-Rule" id="MF_00109"/>
    </source>
</evidence>
<feature type="binding site" evidence="11">
    <location>
        <position position="139"/>
    </location>
    <ligand>
        <name>substrate</name>
    </ligand>
</feature>
<comment type="cofactor">
    <cofactor evidence="11">
        <name>Mg(2+)</name>
        <dbReference type="ChEBI" id="CHEBI:18420"/>
    </cofactor>
    <text evidence="11">Binds 1 Mg(2+) ion per subunit.</text>
</comment>
<dbReference type="OrthoDB" id="9800332at2"/>
<dbReference type="RefSeq" id="WP_013629822.1">
    <property type="nucleotide sequence ID" value="NC_015174.1"/>
</dbReference>
<feature type="binding site" evidence="11">
    <location>
        <position position="32"/>
    </location>
    <ligand>
        <name>substrate</name>
    </ligand>
</feature>
<organism evidence="13 14">
    <name type="scientific">Rubinisphaera brasiliensis (strain ATCC 49424 / DSM 5305 / JCM 21570 / IAM 15109 / NBRC 103401 / IFAM 1448)</name>
    <name type="common">Planctomyces brasiliensis</name>
    <dbReference type="NCBI Taxonomy" id="756272"/>
    <lineage>
        <taxon>Bacteria</taxon>
        <taxon>Pseudomonadati</taxon>
        <taxon>Planctomycetota</taxon>
        <taxon>Planctomycetia</taxon>
        <taxon>Planctomycetales</taxon>
        <taxon>Planctomycetaceae</taxon>
        <taxon>Rubinisphaera</taxon>
    </lineage>
</organism>
<evidence type="ECO:0000256" key="7">
    <source>
        <dbReference type="ARBA" id="ARBA00022777"/>
    </source>
</evidence>
<keyword evidence="9 11" id="KW-0057">Aromatic amino acid biosynthesis</keyword>
<dbReference type="InterPro" id="IPR023000">
    <property type="entry name" value="Shikimate_kinase_CS"/>
</dbReference>
<dbReference type="STRING" id="756272.Plabr_3506"/>
<dbReference type="eggNOG" id="COG0703">
    <property type="taxonomic scope" value="Bacteria"/>
</dbReference>
<keyword evidence="6 11" id="KW-0547">Nucleotide-binding</keyword>
<feature type="binding site" evidence="11">
    <location>
        <position position="78"/>
    </location>
    <ligand>
        <name>substrate</name>
    </ligand>
</feature>
<dbReference type="UniPathway" id="UPA00053">
    <property type="reaction ID" value="UER00088"/>
</dbReference>
<keyword evidence="8 11" id="KW-0067">ATP-binding</keyword>
<protein>
    <recommendedName>
        <fullName evidence="3 11">Shikimate kinase</fullName>
        <shortName evidence="11">SK</shortName>
        <ecNumber evidence="3 11">2.7.1.71</ecNumber>
    </recommendedName>
</protein>
<keyword evidence="4 11" id="KW-0028">Amino-acid biosynthesis</keyword>
<feature type="region of interest" description="Disordered" evidence="12">
    <location>
        <begin position="148"/>
        <end position="181"/>
    </location>
</feature>
<keyword evidence="5 11" id="KW-0808">Transferase</keyword>
<evidence type="ECO:0000256" key="8">
    <source>
        <dbReference type="ARBA" id="ARBA00022840"/>
    </source>
</evidence>
<dbReference type="GO" id="GO:0005829">
    <property type="term" value="C:cytosol"/>
    <property type="evidence" value="ECO:0007669"/>
    <property type="project" value="TreeGrafter"/>
</dbReference>
<dbReference type="AlphaFoldDB" id="F0SN74"/>
<dbReference type="GO" id="GO:0005524">
    <property type="term" value="F:ATP binding"/>
    <property type="evidence" value="ECO:0007669"/>
    <property type="project" value="UniProtKB-UniRule"/>
</dbReference>
<keyword evidence="7 11" id="KW-0418">Kinase</keyword>
<dbReference type="PANTHER" id="PTHR21087:SF16">
    <property type="entry name" value="SHIKIMATE KINASE 1, CHLOROPLASTIC"/>
    <property type="match status" value="1"/>
</dbReference>
<dbReference type="PROSITE" id="PS01128">
    <property type="entry name" value="SHIKIMATE_KINASE"/>
    <property type="match status" value="1"/>
</dbReference>
<dbReference type="GO" id="GO:0004765">
    <property type="term" value="F:shikimate kinase activity"/>
    <property type="evidence" value="ECO:0007669"/>
    <property type="project" value="UniProtKB-UniRule"/>
</dbReference>
<dbReference type="PANTHER" id="PTHR21087">
    <property type="entry name" value="SHIKIMATE KINASE"/>
    <property type="match status" value="1"/>
</dbReference>
<evidence type="ECO:0000256" key="5">
    <source>
        <dbReference type="ARBA" id="ARBA00022679"/>
    </source>
</evidence>
<evidence type="ECO:0000256" key="12">
    <source>
        <dbReference type="SAM" id="MobiDB-lite"/>
    </source>
</evidence>
<name>F0SN74_RUBBR</name>
<dbReference type="GO" id="GO:0009073">
    <property type="term" value="P:aromatic amino acid family biosynthetic process"/>
    <property type="evidence" value="ECO:0007669"/>
    <property type="project" value="UniProtKB-KW"/>
</dbReference>
<gene>
    <name evidence="11" type="primary">aroK</name>
    <name evidence="13" type="ordered locus">Plabr_3506</name>
</gene>
<keyword evidence="11" id="KW-0479">Metal-binding</keyword>
<accession>F0SN74</accession>
<evidence type="ECO:0000313" key="13">
    <source>
        <dbReference type="EMBL" id="ADY61103.1"/>
    </source>
</evidence>
<proteinExistence type="inferred from homology"/>
<evidence type="ECO:0000256" key="9">
    <source>
        <dbReference type="ARBA" id="ARBA00023141"/>
    </source>
</evidence>
<dbReference type="PRINTS" id="PR01100">
    <property type="entry name" value="SHIKIMTKNASE"/>
</dbReference>
<comment type="subunit">
    <text evidence="11">Monomer.</text>
</comment>
<dbReference type="InterPro" id="IPR031322">
    <property type="entry name" value="Shikimate/glucono_kinase"/>
</dbReference>
<comment type="subcellular location">
    <subcellularLocation>
        <location evidence="11">Cytoplasm</location>
    </subcellularLocation>
</comment>
<dbReference type="InterPro" id="IPR000623">
    <property type="entry name" value="Shikimate_kinase/TSH1"/>
</dbReference>
<dbReference type="InterPro" id="IPR027417">
    <property type="entry name" value="P-loop_NTPase"/>
</dbReference>
<dbReference type="GO" id="GO:0000287">
    <property type="term" value="F:magnesium ion binding"/>
    <property type="evidence" value="ECO:0007669"/>
    <property type="project" value="UniProtKB-UniRule"/>
</dbReference>
<dbReference type="KEGG" id="pbs:Plabr_3506"/>
<dbReference type="SUPFAM" id="SSF52540">
    <property type="entry name" value="P-loop containing nucleoside triphosphate hydrolases"/>
    <property type="match status" value="1"/>
</dbReference>
<dbReference type="HAMAP" id="MF_00109">
    <property type="entry name" value="Shikimate_kinase"/>
    <property type="match status" value="1"/>
</dbReference>
<feature type="binding site" evidence="11">
    <location>
        <position position="56"/>
    </location>
    <ligand>
        <name>substrate</name>
    </ligand>
</feature>
<feature type="compositionally biased region" description="Polar residues" evidence="12">
    <location>
        <begin position="150"/>
        <end position="159"/>
    </location>
</feature>
<evidence type="ECO:0000256" key="1">
    <source>
        <dbReference type="ARBA" id="ARBA00004842"/>
    </source>
</evidence>
<evidence type="ECO:0000313" key="14">
    <source>
        <dbReference type="Proteomes" id="UP000006860"/>
    </source>
</evidence>
<evidence type="ECO:0000256" key="10">
    <source>
        <dbReference type="ARBA" id="ARBA00048567"/>
    </source>
</evidence>